<keyword evidence="2" id="KW-0533">Nickel</keyword>
<sequence length="168" mass="17690">MKITLLGLGNILMRDDGVGVHAVKAVQQGFEVPPELDIVDGGTAGLDLLPFLEGRDRVLLVDAVDFGAAPGFIGELANDAIPAFFSQNRASLHHLGLGEVLATAQLLNILPPDICLLGIQPLSIETGLELTEVLQGKLDLLVARIVGKLADWGVHLAPRVGIPPPETC</sequence>
<dbReference type="PANTHER" id="PTHR30302:SF1">
    <property type="entry name" value="HYDROGENASE 2 MATURATION PROTEASE"/>
    <property type="match status" value="1"/>
</dbReference>
<dbReference type="GO" id="GO:0004190">
    <property type="term" value="F:aspartic-type endopeptidase activity"/>
    <property type="evidence" value="ECO:0007669"/>
    <property type="project" value="UniProtKB-KW"/>
</dbReference>
<dbReference type="GO" id="GO:0046872">
    <property type="term" value="F:metal ion binding"/>
    <property type="evidence" value="ECO:0007669"/>
    <property type="project" value="UniProtKB-KW"/>
</dbReference>
<dbReference type="FunFam" id="3.40.50.1450:FF:000002">
    <property type="entry name" value="Hydrogenase 1 maturation protease"/>
    <property type="match status" value="1"/>
</dbReference>
<dbReference type="NCBIfam" id="TIGR00072">
    <property type="entry name" value="hydrog_prot"/>
    <property type="match status" value="1"/>
</dbReference>
<accession>A0A7C3ZDL4</accession>
<dbReference type="CDD" id="cd06062">
    <property type="entry name" value="H2MP_MemB-H2up"/>
    <property type="match status" value="1"/>
</dbReference>
<name>A0A7C3ZDL4_9BACT</name>
<dbReference type="PRINTS" id="PR00446">
    <property type="entry name" value="HYDRGNUPTAKE"/>
</dbReference>
<organism evidence="7">
    <name type="scientific">Desulfobacca acetoxidans</name>
    <dbReference type="NCBI Taxonomy" id="60893"/>
    <lineage>
        <taxon>Bacteria</taxon>
        <taxon>Pseudomonadati</taxon>
        <taxon>Thermodesulfobacteriota</taxon>
        <taxon>Desulfobaccia</taxon>
        <taxon>Desulfobaccales</taxon>
        <taxon>Desulfobaccaceae</taxon>
        <taxon>Desulfobacca</taxon>
    </lineage>
</organism>
<gene>
    <name evidence="7" type="ORF">ENW96_15035</name>
</gene>
<reference evidence="7" key="1">
    <citation type="journal article" date="2020" name="mSystems">
        <title>Genome- and Community-Level Interaction Insights into Carbon Utilization and Element Cycling Functions of Hydrothermarchaeota in Hydrothermal Sediment.</title>
        <authorList>
            <person name="Zhou Z."/>
            <person name="Liu Y."/>
            <person name="Xu W."/>
            <person name="Pan J."/>
            <person name="Luo Z.H."/>
            <person name="Li M."/>
        </authorList>
    </citation>
    <scope>NUCLEOTIDE SEQUENCE [LARGE SCALE GENOMIC DNA]</scope>
    <source>
        <strain evidence="7">SpSt-897</strain>
    </source>
</reference>
<dbReference type="Gene3D" id="3.40.50.1450">
    <property type="entry name" value="HybD-like"/>
    <property type="match status" value="1"/>
</dbReference>
<dbReference type="GO" id="GO:0008047">
    <property type="term" value="F:enzyme activator activity"/>
    <property type="evidence" value="ECO:0007669"/>
    <property type="project" value="InterPro"/>
</dbReference>
<evidence type="ECO:0000256" key="4">
    <source>
        <dbReference type="ARBA" id="ARBA00022723"/>
    </source>
</evidence>
<keyword evidence="5" id="KW-0064">Aspartyl protease</keyword>
<dbReference type="AlphaFoldDB" id="A0A7C3ZDL4"/>
<keyword evidence="4" id="KW-0479">Metal-binding</keyword>
<dbReference type="InterPro" id="IPR000671">
    <property type="entry name" value="Peptidase_A31"/>
</dbReference>
<dbReference type="Pfam" id="PF01750">
    <property type="entry name" value="HycI"/>
    <property type="match status" value="1"/>
</dbReference>
<evidence type="ECO:0000256" key="5">
    <source>
        <dbReference type="ARBA" id="ARBA00022750"/>
    </source>
</evidence>
<dbReference type="SUPFAM" id="SSF53163">
    <property type="entry name" value="HybD-like"/>
    <property type="match status" value="1"/>
</dbReference>
<keyword evidence="3 7" id="KW-0645">Protease</keyword>
<evidence type="ECO:0000313" key="7">
    <source>
        <dbReference type="EMBL" id="HGF35672.1"/>
    </source>
</evidence>
<keyword evidence="6" id="KW-0378">Hydrolase</keyword>
<dbReference type="EMBL" id="DTMF01000366">
    <property type="protein sequence ID" value="HGF35672.1"/>
    <property type="molecule type" value="Genomic_DNA"/>
</dbReference>
<protein>
    <submittedName>
        <fullName evidence="7">Hydrogenase maturation protease</fullName>
    </submittedName>
</protein>
<dbReference type="PANTHER" id="PTHR30302">
    <property type="entry name" value="HYDROGENASE 1 MATURATION PROTEASE"/>
    <property type="match status" value="1"/>
</dbReference>
<comment type="similarity">
    <text evidence="1">Belongs to the peptidase A31 family.</text>
</comment>
<evidence type="ECO:0000256" key="1">
    <source>
        <dbReference type="ARBA" id="ARBA00006814"/>
    </source>
</evidence>
<dbReference type="InterPro" id="IPR023430">
    <property type="entry name" value="Pept_HybD-like_dom_sf"/>
</dbReference>
<evidence type="ECO:0000256" key="2">
    <source>
        <dbReference type="ARBA" id="ARBA00022596"/>
    </source>
</evidence>
<proteinExistence type="inferred from homology"/>
<comment type="caution">
    <text evidence="7">The sequence shown here is derived from an EMBL/GenBank/DDBJ whole genome shotgun (WGS) entry which is preliminary data.</text>
</comment>
<evidence type="ECO:0000256" key="3">
    <source>
        <dbReference type="ARBA" id="ARBA00022670"/>
    </source>
</evidence>
<dbReference type="GO" id="GO:0016485">
    <property type="term" value="P:protein processing"/>
    <property type="evidence" value="ECO:0007669"/>
    <property type="project" value="TreeGrafter"/>
</dbReference>
<evidence type="ECO:0000256" key="6">
    <source>
        <dbReference type="ARBA" id="ARBA00022801"/>
    </source>
</evidence>